<dbReference type="GO" id="GO:0020037">
    <property type="term" value="F:heme binding"/>
    <property type="evidence" value="ECO:0007669"/>
    <property type="project" value="InterPro"/>
</dbReference>
<dbReference type="PANTHER" id="PTHR10138">
    <property type="entry name" value="TRYPTOPHAN 2,3-DIOXYGENASE"/>
    <property type="match status" value="1"/>
</dbReference>
<dbReference type="Gene3D" id="1.20.58.480">
    <property type="match status" value="1"/>
</dbReference>
<reference evidence="1 2" key="1">
    <citation type="submission" date="2015-10" db="EMBL/GenBank/DDBJ databases">
        <title>Draft genome sequence of Streptomyces griseoruber DSM 40281, type strain for the species Streptomyces griseoruber.</title>
        <authorList>
            <person name="Ruckert C."/>
            <person name="Winkler A."/>
            <person name="Kalinowski J."/>
            <person name="Kampfer P."/>
            <person name="Glaeser S."/>
        </authorList>
    </citation>
    <scope>NUCLEOTIDE SEQUENCE [LARGE SCALE GENOMIC DNA]</scope>
    <source>
        <strain evidence="1 2">DSM 40281</strain>
    </source>
</reference>
<keyword evidence="2" id="KW-1185">Reference proteome</keyword>
<dbReference type="GO" id="GO:0019441">
    <property type="term" value="P:L-tryptophan catabolic process to kynurenine"/>
    <property type="evidence" value="ECO:0007669"/>
    <property type="project" value="InterPro"/>
</dbReference>
<dbReference type="GO" id="GO:0004833">
    <property type="term" value="F:L-tryptophan 2,3-dioxygenase activity"/>
    <property type="evidence" value="ECO:0007669"/>
    <property type="project" value="InterPro"/>
</dbReference>
<sequence length="417" mass="45575">MRNACDVVEELRAWTVSGTPAEFPYTPLLTHLRSVGKHFLDPALLRLLDGIRGALPESEGPDGPSFLHRFLDVVLDKHDDRYDYASYTALSLLTRPAPADWRAALRSRDEVLLLLLADLLRFERRSETDTPDAPLGMPPSPELVAKRARLAVRVMEPAALRTLPPGAAVDPAAVAAVPGRTPAGPLAAEILRTAGPEEARVLAGSVQPVYVLHDEYLFLRTLQSFETTFTFMSSALATAVRRLDGDRPREAADLVGAVADILKESLPLFSLLATMRPEAFQAFRVFTEGASAIQSAGYKTFESLCSTPSRARLASSAYTSVPQVHAWVTEGQATVEDTWHGLISAHRLDAADDAVLRAAADRLESVHQRWKQTHYRLAVRMIGERSGTGYTQGVPYLAAVLDNRLFPARDRHGALVG</sequence>
<organism evidence="1 2">
    <name type="scientific">Streptomyces griseoruber</name>
    <dbReference type="NCBI Taxonomy" id="1943"/>
    <lineage>
        <taxon>Bacteria</taxon>
        <taxon>Bacillati</taxon>
        <taxon>Actinomycetota</taxon>
        <taxon>Actinomycetes</taxon>
        <taxon>Kitasatosporales</taxon>
        <taxon>Streptomycetaceae</taxon>
        <taxon>Streptomyces</taxon>
    </lineage>
</organism>
<protein>
    <recommendedName>
        <fullName evidence="3">Tryptophan 2,3-dioxygenase</fullName>
    </recommendedName>
</protein>
<dbReference type="RefSeq" id="WP_055635879.1">
    <property type="nucleotide sequence ID" value="NZ_JBIRRP010000019.1"/>
</dbReference>
<dbReference type="InterPro" id="IPR004981">
    <property type="entry name" value="Trp_2_3_dOase"/>
</dbReference>
<dbReference type="AlphaFoldDB" id="A0A101SM99"/>
<accession>A0A101SM99</accession>
<comment type="caution">
    <text evidence="1">The sequence shown here is derived from an EMBL/GenBank/DDBJ whole genome shotgun (WGS) entry which is preliminary data.</text>
</comment>
<name>A0A101SM99_9ACTN</name>
<dbReference type="GO" id="GO:0046872">
    <property type="term" value="F:metal ion binding"/>
    <property type="evidence" value="ECO:0007669"/>
    <property type="project" value="InterPro"/>
</dbReference>
<gene>
    <name evidence="1" type="ORF">AQJ64_38405</name>
</gene>
<proteinExistence type="predicted"/>
<evidence type="ECO:0000313" key="1">
    <source>
        <dbReference type="EMBL" id="KUN76428.1"/>
    </source>
</evidence>
<dbReference type="OrthoDB" id="4444951at2"/>
<dbReference type="SUPFAM" id="SSF140959">
    <property type="entry name" value="Indolic compounds 2,3-dioxygenase-like"/>
    <property type="match status" value="1"/>
</dbReference>
<evidence type="ECO:0000313" key="2">
    <source>
        <dbReference type="Proteomes" id="UP000052982"/>
    </source>
</evidence>
<dbReference type="STRING" id="1943.AQJ64_38405"/>
<evidence type="ECO:0008006" key="3">
    <source>
        <dbReference type="Google" id="ProtNLM"/>
    </source>
</evidence>
<dbReference type="Proteomes" id="UP000052982">
    <property type="component" value="Unassembled WGS sequence"/>
</dbReference>
<dbReference type="PANTHER" id="PTHR10138:SF0">
    <property type="entry name" value="TRYPTOPHAN 2,3-DIOXYGENASE"/>
    <property type="match status" value="1"/>
</dbReference>
<dbReference type="EMBL" id="LMWW01000066">
    <property type="protein sequence ID" value="KUN76428.1"/>
    <property type="molecule type" value="Genomic_DNA"/>
</dbReference>
<dbReference type="InterPro" id="IPR037217">
    <property type="entry name" value="Trp/Indoleamine_2_3_dOase-like"/>
</dbReference>
<dbReference type="GO" id="GO:0019442">
    <property type="term" value="P:L-tryptophan catabolic process to acetyl-CoA"/>
    <property type="evidence" value="ECO:0007669"/>
    <property type="project" value="TreeGrafter"/>
</dbReference>